<accession>A0ABP9RNE3</accession>
<dbReference type="EMBL" id="BAABJQ010000003">
    <property type="protein sequence ID" value="GAA5180455.1"/>
    <property type="molecule type" value="Genomic_DNA"/>
</dbReference>
<evidence type="ECO:0000259" key="2">
    <source>
        <dbReference type="SMART" id="SM00458"/>
    </source>
</evidence>
<evidence type="ECO:0000256" key="1">
    <source>
        <dbReference type="SAM" id="SignalP"/>
    </source>
</evidence>
<feature type="domain" description="Ricin B lectin" evidence="2">
    <location>
        <begin position="37"/>
        <end position="179"/>
    </location>
</feature>
<dbReference type="CDD" id="cd00161">
    <property type="entry name" value="beta-trefoil_Ricin-like"/>
    <property type="match status" value="1"/>
</dbReference>
<dbReference type="Gene3D" id="2.80.10.50">
    <property type="match status" value="3"/>
</dbReference>
<sequence length="179" mass="19508">MRKRFLGPALALLTVAATVLAGTGPVAATPGPIAPRAVTYYEVRAQHSGQCLDVKDANPAWGTPDQQWPCWGGSGQLWMKQPVYSSGGHVFYALRVQLNGLCLDVRDGSTAAGAIVQQWDCNSSLGQQWEVWAVGGNYVKVVNRNSGMCLDVKDISTYNGATIQQWPCWDNPGQHWWFA</sequence>
<feature type="chain" id="PRO_5045592434" description="Ricin B lectin domain-containing protein" evidence="1">
    <location>
        <begin position="22"/>
        <end position="179"/>
    </location>
</feature>
<dbReference type="RefSeq" id="WP_345626985.1">
    <property type="nucleotide sequence ID" value="NZ_BAABJQ010000003.1"/>
</dbReference>
<name>A0ABP9RNE3_9ACTN</name>
<evidence type="ECO:0000313" key="4">
    <source>
        <dbReference type="Proteomes" id="UP001501570"/>
    </source>
</evidence>
<dbReference type="Pfam" id="PF00652">
    <property type="entry name" value="Ricin_B_lectin"/>
    <property type="match status" value="1"/>
</dbReference>
<feature type="signal peptide" evidence="1">
    <location>
        <begin position="1"/>
        <end position="21"/>
    </location>
</feature>
<gene>
    <name evidence="3" type="ORF">GCM10023322_12800</name>
</gene>
<keyword evidence="4" id="KW-1185">Reference proteome</keyword>
<keyword evidence="1" id="KW-0732">Signal</keyword>
<comment type="caution">
    <text evidence="3">The sequence shown here is derived from an EMBL/GenBank/DDBJ whole genome shotgun (WGS) entry which is preliminary data.</text>
</comment>
<dbReference type="InterPro" id="IPR035992">
    <property type="entry name" value="Ricin_B-like_lectins"/>
</dbReference>
<proteinExistence type="predicted"/>
<dbReference type="SUPFAM" id="SSF50370">
    <property type="entry name" value="Ricin B-like lectins"/>
    <property type="match status" value="1"/>
</dbReference>
<dbReference type="Proteomes" id="UP001501570">
    <property type="component" value="Unassembled WGS sequence"/>
</dbReference>
<dbReference type="SMART" id="SM00458">
    <property type="entry name" value="RICIN"/>
    <property type="match status" value="1"/>
</dbReference>
<organism evidence="3 4">
    <name type="scientific">Rugosimonospora acidiphila</name>
    <dbReference type="NCBI Taxonomy" id="556531"/>
    <lineage>
        <taxon>Bacteria</taxon>
        <taxon>Bacillati</taxon>
        <taxon>Actinomycetota</taxon>
        <taxon>Actinomycetes</taxon>
        <taxon>Micromonosporales</taxon>
        <taxon>Micromonosporaceae</taxon>
        <taxon>Rugosimonospora</taxon>
    </lineage>
</organism>
<protein>
    <recommendedName>
        <fullName evidence="2">Ricin B lectin domain-containing protein</fullName>
    </recommendedName>
</protein>
<dbReference type="PROSITE" id="PS50231">
    <property type="entry name" value="RICIN_B_LECTIN"/>
    <property type="match status" value="1"/>
</dbReference>
<evidence type="ECO:0000313" key="3">
    <source>
        <dbReference type="EMBL" id="GAA5180455.1"/>
    </source>
</evidence>
<reference evidence="4" key="1">
    <citation type="journal article" date="2019" name="Int. J. Syst. Evol. Microbiol.">
        <title>The Global Catalogue of Microorganisms (GCM) 10K type strain sequencing project: providing services to taxonomists for standard genome sequencing and annotation.</title>
        <authorList>
            <consortium name="The Broad Institute Genomics Platform"/>
            <consortium name="The Broad Institute Genome Sequencing Center for Infectious Disease"/>
            <person name="Wu L."/>
            <person name="Ma J."/>
        </authorList>
    </citation>
    <scope>NUCLEOTIDE SEQUENCE [LARGE SCALE GENOMIC DNA]</scope>
    <source>
        <strain evidence="4">JCM 18304</strain>
    </source>
</reference>
<dbReference type="InterPro" id="IPR000772">
    <property type="entry name" value="Ricin_B_lectin"/>
</dbReference>